<evidence type="ECO:0000256" key="9">
    <source>
        <dbReference type="ARBA" id="ARBA00038203"/>
    </source>
</evidence>
<dbReference type="InterPro" id="IPR007110">
    <property type="entry name" value="Ig-like_dom"/>
</dbReference>
<dbReference type="Gene3D" id="2.60.40.10">
    <property type="entry name" value="Immunoglobulins"/>
    <property type="match status" value="1"/>
</dbReference>
<protein>
    <submittedName>
        <fullName evidence="14">Hepatitis A virus cellular receptor 1 homolog</fullName>
    </submittedName>
</protein>
<dbReference type="PANTHER" id="PTHR46608:SF3">
    <property type="entry name" value="T-CELL IMMUNOGLOBULIN AND MUCIN DOMAIN-CONTAINING PROTEIN 4"/>
    <property type="match status" value="1"/>
</dbReference>
<keyword evidence="2 11" id="KW-0812">Transmembrane</keyword>
<feature type="compositionally biased region" description="Polar residues" evidence="10">
    <location>
        <begin position="137"/>
        <end position="146"/>
    </location>
</feature>
<dbReference type="InterPro" id="IPR003599">
    <property type="entry name" value="Ig_sub"/>
</dbReference>
<keyword evidence="5 11" id="KW-0472">Membrane</keyword>
<evidence type="ECO:0000256" key="8">
    <source>
        <dbReference type="ARBA" id="ARBA00023319"/>
    </source>
</evidence>
<dbReference type="SUPFAM" id="SSF48726">
    <property type="entry name" value="Immunoglobulin"/>
    <property type="match status" value="1"/>
</dbReference>
<comment type="caution">
    <text evidence="14">The sequence shown here is derived from an EMBL/GenBank/DDBJ whole genome shotgun (WGS) entry which is preliminary data.</text>
</comment>
<organism evidence="14 15">
    <name type="scientific">Scomber scombrus</name>
    <name type="common">Atlantic mackerel</name>
    <name type="synonym">Scomber vernalis</name>
    <dbReference type="NCBI Taxonomy" id="13677"/>
    <lineage>
        <taxon>Eukaryota</taxon>
        <taxon>Metazoa</taxon>
        <taxon>Chordata</taxon>
        <taxon>Craniata</taxon>
        <taxon>Vertebrata</taxon>
        <taxon>Euteleostomi</taxon>
        <taxon>Actinopterygii</taxon>
        <taxon>Neopterygii</taxon>
        <taxon>Teleostei</taxon>
        <taxon>Neoteleostei</taxon>
        <taxon>Acanthomorphata</taxon>
        <taxon>Pelagiaria</taxon>
        <taxon>Scombriformes</taxon>
        <taxon>Scombridae</taxon>
        <taxon>Scomber</taxon>
    </lineage>
</organism>
<keyword evidence="8" id="KW-0393">Immunoglobulin domain</keyword>
<dbReference type="Pfam" id="PF07686">
    <property type="entry name" value="V-set"/>
    <property type="match status" value="1"/>
</dbReference>
<dbReference type="Proteomes" id="UP001314229">
    <property type="component" value="Unassembled WGS sequence"/>
</dbReference>
<feature type="chain" id="PRO_5043796756" evidence="12">
    <location>
        <begin position="24"/>
        <end position="234"/>
    </location>
</feature>
<evidence type="ECO:0000256" key="3">
    <source>
        <dbReference type="ARBA" id="ARBA00022729"/>
    </source>
</evidence>
<comment type="subcellular location">
    <subcellularLocation>
        <location evidence="1">Membrane</location>
        <topology evidence="1">Single-pass type I membrane protein</topology>
    </subcellularLocation>
</comment>
<keyword evidence="6" id="KW-1015">Disulfide bond</keyword>
<sequence length="234" mass="25736">MMTVRRFNSLLLLALLTVSGSSSRKVVGRAGEDVTLPCRYDFKSNGPREVCWGRSLSLTSCSKKIISTDGSKVTTRASSRYQLLGRLEDGDVSLTILKTTKKDAGRYGCRVQINGWFNDKKHHIDLTIEKAPLIRSTPRTRTTAQMTKTSAPSTSSTPTTETTYQTTNTSGQVTITESLPLSSNSSKAEQQQQEEEKGKKKTGIIIPVCVLLVLIALVAAGVAVSRRRWNQHKM</sequence>
<feature type="compositionally biased region" description="Low complexity" evidence="10">
    <location>
        <begin position="147"/>
        <end position="170"/>
    </location>
</feature>
<keyword evidence="4 11" id="KW-1133">Transmembrane helix</keyword>
<accession>A0AAV1Q788</accession>
<dbReference type="GO" id="GO:0016020">
    <property type="term" value="C:membrane"/>
    <property type="evidence" value="ECO:0007669"/>
    <property type="project" value="UniProtKB-SubCell"/>
</dbReference>
<evidence type="ECO:0000256" key="5">
    <source>
        <dbReference type="ARBA" id="ARBA00023136"/>
    </source>
</evidence>
<keyword evidence="14" id="KW-0675">Receptor</keyword>
<comment type="similarity">
    <text evidence="9">Belongs to the immunoglobulin superfamily. TIM family.</text>
</comment>
<dbReference type="PANTHER" id="PTHR46608">
    <property type="entry name" value="T-CELL IMMUNOGLOBULIN AND MUCIN DOMAIN-CONTAINING PROTEIN 4"/>
    <property type="match status" value="1"/>
</dbReference>
<feature type="compositionally biased region" description="Polar residues" evidence="10">
    <location>
        <begin position="171"/>
        <end position="188"/>
    </location>
</feature>
<dbReference type="InterPro" id="IPR036179">
    <property type="entry name" value="Ig-like_dom_sf"/>
</dbReference>
<evidence type="ECO:0000256" key="2">
    <source>
        <dbReference type="ARBA" id="ARBA00022692"/>
    </source>
</evidence>
<reference evidence="14 15" key="1">
    <citation type="submission" date="2024-01" db="EMBL/GenBank/DDBJ databases">
        <authorList>
            <person name="Alioto T."/>
            <person name="Alioto T."/>
            <person name="Gomez Garrido J."/>
        </authorList>
    </citation>
    <scope>NUCLEOTIDE SEQUENCE [LARGE SCALE GENOMIC DNA]</scope>
</reference>
<dbReference type="SMART" id="SM00409">
    <property type="entry name" value="IG"/>
    <property type="match status" value="1"/>
</dbReference>
<dbReference type="FunFam" id="2.60.40.10:FF:000774">
    <property type="entry name" value="Hepatitis A virus cellular receptor 1"/>
    <property type="match status" value="1"/>
</dbReference>
<dbReference type="GO" id="GO:0060097">
    <property type="term" value="P:cytoskeletal rearrangement involved in phagocytosis, engulfment"/>
    <property type="evidence" value="ECO:0007669"/>
    <property type="project" value="TreeGrafter"/>
</dbReference>
<dbReference type="PROSITE" id="PS50835">
    <property type="entry name" value="IG_LIKE"/>
    <property type="match status" value="1"/>
</dbReference>
<dbReference type="InterPro" id="IPR013106">
    <property type="entry name" value="Ig_V-set"/>
</dbReference>
<keyword evidence="15" id="KW-1185">Reference proteome</keyword>
<evidence type="ECO:0000256" key="1">
    <source>
        <dbReference type="ARBA" id="ARBA00004479"/>
    </source>
</evidence>
<evidence type="ECO:0000256" key="4">
    <source>
        <dbReference type="ARBA" id="ARBA00022989"/>
    </source>
</evidence>
<keyword evidence="7" id="KW-0325">Glycoprotein</keyword>
<dbReference type="EMBL" id="CAWUFR010000573">
    <property type="protein sequence ID" value="CAK6979378.1"/>
    <property type="molecule type" value="Genomic_DNA"/>
</dbReference>
<evidence type="ECO:0000256" key="7">
    <source>
        <dbReference type="ARBA" id="ARBA00023180"/>
    </source>
</evidence>
<evidence type="ECO:0000256" key="11">
    <source>
        <dbReference type="SAM" id="Phobius"/>
    </source>
</evidence>
<dbReference type="InterPro" id="IPR013783">
    <property type="entry name" value="Ig-like_fold"/>
</dbReference>
<feature type="transmembrane region" description="Helical" evidence="11">
    <location>
        <begin position="204"/>
        <end position="224"/>
    </location>
</feature>
<feature type="region of interest" description="Disordered" evidence="10">
    <location>
        <begin position="135"/>
        <end position="199"/>
    </location>
</feature>
<gene>
    <name evidence="14" type="ORF">FSCOSCO3_A002291</name>
</gene>
<proteinExistence type="inferred from homology"/>
<evidence type="ECO:0000259" key="13">
    <source>
        <dbReference type="PROSITE" id="PS50835"/>
    </source>
</evidence>
<evidence type="ECO:0000256" key="6">
    <source>
        <dbReference type="ARBA" id="ARBA00023157"/>
    </source>
</evidence>
<evidence type="ECO:0000256" key="10">
    <source>
        <dbReference type="SAM" id="MobiDB-lite"/>
    </source>
</evidence>
<feature type="signal peptide" evidence="12">
    <location>
        <begin position="1"/>
        <end position="23"/>
    </location>
</feature>
<dbReference type="AlphaFoldDB" id="A0AAV1Q788"/>
<dbReference type="GO" id="GO:0043277">
    <property type="term" value="P:apoptotic cell clearance"/>
    <property type="evidence" value="ECO:0007669"/>
    <property type="project" value="TreeGrafter"/>
</dbReference>
<evidence type="ECO:0000256" key="12">
    <source>
        <dbReference type="SAM" id="SignalP"/>
    </source>
</evidence>
<feature type="domain" description="Ig-like" evidence="13">
    <location>
        <begin position="31"/>
        <end position="112"/>
    </location>
</feature>
<evidence type="ECO:0000313" key="15">
    <source>
        <dbReference type="Proteomes" id="UP001314229"/>
    </source>
</evidence>
<name>A0AAV1Q788_SCOSC</name>
<evidence type="ECO:0000313" key="14">
    <source>
        <dbReference type="EMBL" id="CAK6979378.1"/>
    </source>
</evidence>
<dbReference type="GO" id="GO:0001786">
    <property type="term" value="F:phosphatidylserine binding"/>
    <property type="evidence" value="ECO:0007669"/>
    <property type="project" value="TreeGrafter"/>
</dbReference>
<keyword evidence="3 12" id="KW-0732">Signal</keyword>